<dbReference type="InterPro" id="IPR044725">
    <property type="entry name" value="CBSX3_CBS_dom"/>
</dbReference>
<proteinExistence type="predicted"/>
<feature type="domain" description="CBS" evidence="3">
    <location>
        <begin position="76"/>
        <end position="133"/>
    </location>
</feature>
<organism evidence="4 5">
    <name type="scientific">Tistlia consotensis USBA 355</name>
    <dbReference type="NCBI Taxonomy" id="560819"/>
    <lineage>
        <taxon>Bacteria</taxon>
        <taxon>Pseudomonadati</taxon>
        <taxon>Pseudomonadota</taxon>
        <taxon>Alphaproteobacteria</taxon>
        <taxon>Rhodospirillales</taxon>
        <taxon>Rhodovibrionaceae</taxon>
        <taxon>Tistlia</taxon>
    </lineage>
</organism>
<dbReference type="Proteomes" id="UP000192917">
    <property type="component" value="Unassembled WGS sequence"/>
</dbReference>
<dbReference type="Gene3D" id="3.10.580.10">
    <property type="entry name" value="CBS-domain"/>
    <property type="match status" value="1"/>
</dbReference>
<dbReference type="PANTHER" id="PTHR43080">
    <property type="entry name" value="CBS DOMAIN-CONTAINING PROTEIN CBSX3, MITOCHONDRIAL"/>
    <property type="match status" value="1"/>
</dbReference>
<gene>
    <name evidence="4" type="ORF">SAMN05428998_111119</name>
</gene>
<protein>
    <submittedName>
        <fullName evidence="4">CBS domain-containing protein</fullName>
    </submittedName>
</protein>
<evidence type="ECO:0000256" key="2">
    <source>
        <dbReference type="PROSITE-ProRule" id="PRU00703"/>
    </source>
</evidence>
<evidence type="ECO:0000313" key="4">
    <source>
        <dbReference type="EMBL" id="SMF33325.1"/>
    </source>
</evidence>
<evidence type="ECO:0000259" key="3">
    <source>
        <dbReference type="PROSITE" id="PS51371"/>
    </source>
</evidence>
<feature type="domain" description="CBS" evidence="3">
    <location>
        <begin position="9"/>
        <end position="67"/>
    </location>
</feature>
<dbReference type="RefSeq" id="WP_089229715.1">
    <property type="nucleotide sequence ID" value="NZ_FWZX01000011.1"/>
</dbReference>
<dbReference type="PANTHER" id="PTHR43080:SF2">
    <property type="entry name" value="CBS DOMAIN-CONTAINING PROTEIN"/>
    <property type="match status" value="1"/>
</dbReference>
<sequence length="148" mass="16510">MQYHIVPDIVHDQALYFLQPDNSVAEAVALMNEQRIGAVMVVRDGRLAGIFTERDVVTRVVHPGRDARATRLAEVMTGQPRTITPRETAGDALELMAELGCRHLPVVDRDEIVGMVSIRDLFGAVRQQLEQDLRQRDALLFDTSYGVG</sequence>
<dbReference type="CDD" id="cd04623">
    <property type="entry name" value="CBS_pair_bac_euk"/>
    <property type="match status" value="1"/>
</dbReference>
<dbReference type="EMBL" id="FWZX01000011">
    <property type="protein sequence ID" value="SMF33325.1"/>
    <property type="molecule type" value="Genomic_DNA"/>
</dbReference>
<evidence type="ECO:0000256" key="1">
    <source>
        <dbReference type="ARBA" id="ARBA00023122"/>
    </source>
</evidence>
<dbReference type="InterPro" id="IPR000644">
    <property type="entry name" value="CBS_dom"/>
</dbReference>
<evidence type="ECO:0000313" key="5">
    <source>
        <dbReference type="Proteomes" id="UP000192917"/>
    </source>
</evidence>
<dbReference type="InterPro" id="IPR046342">
    <property type="entry name" value="CBS_dom_sf"/>
</dbReference>
<dbReference type="AlphaFoldDB" id="A0A1Y6BY11"/>
<dbReference type="SUPFAM" id="SSF54631">
    <property type="entry name" value="CBS-domain pair"/>
    <property type="match status" value="1"/>
</dbReference>
<dbReference type="STRING" id="560819.SAMN05428998_111119"/>
<dbReference type="PROSITE" id="PS51371">
    <property type="entry name" value="CBS"/>
    <property type="match status" value="2"/>
</dbReference>
<dbReference type="InterPro" id="IPR051257">
    <property type="entry name" value="Diverse_CBS-Domain"/>
</dbReference>
<keyword evidence="1 2" id="KW-0129">CBS domain</keyword>
<dbReference type="SMART" id="SM00116">
    <property type="entry name" value="CBS"/>
    <property type="match status" value="2"/>
</dbReference>
<reference evidence="4 5" key="1">
    <citation type="submission" date="2017-04" db="EMBL/GenBank/DDBJ databases">
        <authorList>
            <person name="Afonso C.L."/>
            <person name="Miller P.J."/>
            <person name="Scott M.A."/>
            <person name="Spackman E."/>
            <person name="Goraichik I."/>
            <person name="Dimitrov K.M."/>
            <person name="Suarez D.L."/>
            <person name="Swayne D.E."/>
        </authorList>
    </citation>
    <scope>NUCLEOTIDE SEQUENCE [LARGE SCALE GENOMIC DNA]</scope>
    <source>
        <strain evidence="4 5">USBA 355</strain>
    </source>
</reference>
<name>A0A1Y6BY11_9PROT</name>
<accession>A0A1Y6BY11</accession>
<dbReference type="Pfam" id="PF00571">
    <property type="entry name" value="CBS"/>
    <property type="match status" value="2"/>
</dbReference>
<keyword evidence="5" id="KW-1185">Reference proteome</keyword>